<keyword evidence="2" id="KW-0732">Signal</keyword>
<dbReference type="AlphaFoldDB" id="A0A4S4LKL9"/>
<dbReference type="InterPro" id="IPR052953">
    <property type="entry name" value="Ser-rich/MCO-related"/>
</dbReference>
<organism evidence="3 4">
    <name type="scientific">Phellinidium pouzarii</name>
    <dbReference type="NCBI Taxonomy" id="167371"/>
    <lineage>
        <taxon>Eukaryota</taxon>
        <taxon>Fungi</taxon>
        <taxon>Dikarya</taxon>
        <taxon>Basidiomycota</taxon>
        <taxon>Agaricomycotina</taxon>
        <taxon>Agaricomycetes</taxon>
        <taxon>Hymenochaetales</taxon>
        <taxon>Hymenochaetaceae</taxon>
        <taxon>Phellinidium</taxon>
    </lineage>
</organism>
<dbReference type="Gene3D" id="2.60.40.420">
    <property type="entry name" value="Cupredoxins - blue copper proteins"/>
    <property type="match status" value="1"/>
</dbReference>
<feature type="compositionally biased region" description="Low complexity" evidence="1">
    <location>
        <begin position="185"/>
        <end position="202"/>
    </location>
</feature>
<evidence type="ECO:0008006" key="5">
    <source>
        <dbReference type="Google" id="ProtNLM"/>
    </source>
</evidence>
<feature type="region of interest" description="Disordered" evidence="1">
    <location>
        <begin position="185"/>
        <end position="205"/>
    </location>
</feature>
<dbReference type="EMBL" id="SGPK01000034">
    <property type="protein sequence ID" value="THH10500.1"/>
    <property type="molecule type" value="Genomic_DNA"/>
</dbReference>
<feature type="region of interest" description="Disordered" evidence="1">
    <location>
        <begin position="411"/>
        <end position="438"/>
    </location>
</feature>
<feature type="region of interest" description="Disordered" evidence="1">
    <location>
        <begin position="280"/>
        <end position="301"/>
    </location>
</feature>
<dbReference type="CDD" id="cd00920">
    <property type="entry name" value="Cupredoxin"/>
    <property type="match status" value="1"/>
</dbReference>
<feature type="signal peptide" evidence="2">
    <location>
        <begin position="1"/>
        <end position="18"/>
    </location>
</feature>
<gene>
    <name evidence="3" type="ORF">EW145_g1281</name>
</gene>
<keyword evidence="4" id="KW-1185">Reference proteome</keyword>
<comment type="caution">
    <text evidence="3">The sequence shown here is derived from an EMBL/GenBank/DDBJ whole genome shotgun (WGS) entry which is preliminary data.</text>
</comment>
<dbReference type="Proteomes" id="UP000308199">
    <property type="component" value="Unassembled WGS sequence"/>
</dbReference>
<dbReference type="SUPFAM" id="SSF49503">
    <property type="entry name" value="Cupredoxins"/>
    <property type="match status" value="1"/>
</dbReference>
<dbReference type="InterPro" id="IPR008972">
    <property type="entry name" value="Cupredoxin"/>
</dbReference>
<name>A0A4S4LKL9_9AGAM</name>
<evidence type="ECO:0000313" key="3">
    <source>
        <dbReference type="EMBL" id="THH10500.1"/>
    </source>
</evidence>
<dbReference type="PANTHER" id="PTHR34883">
    <property type="entry name" value="SERINE-RICH PROTEIN, PUTATIVE-RELATED-RELATED"/>
    <property type="match status" value="1"/>
</dbReference>
<feature type="chain" id="PRO_5020780648" description="Extracellular serine-rich protein" evidence="2">
    <location>
        <begin position="19"/>
        <end position="438"/>
    </location>
</feature>
<sequence length="438" mass="45906">MLVATSLLLVGLAVATAGQDTHTVVVGLEGSFYDPPTTDALEGDKIMFLFSGVIHGVTQSSFDAPCSPLQGGFSSGLTGTNNTPNAPIPVWELTISNVSETIWFFCEATQPESHCQAGMVGAINPPSVSMFNQFQAAAKSVSGTPAPTPTVILTGIGAFATEGPIMTAIPSSALSLISSASPTPSSTMVSSSAIPSASQSSSKRTANSAVIGGAVGGGVGVVVLEIRTADADEKIEYSGPHAKLPSSAGSTPNTGVFDRGLNYNDADARVRRQVSLNGISSATGRNSFTTPSDRITPELSGTYSDVDRERDMQLRYADSHPGMRLAATMVTATPFSPYGHSHALSTEQVHTNRQILERGHDVNVHELAKEVAALIGTQDRMPSNLPPSVNNQPAFVTVPIPPIPQSRIARQLPNPQEFISPRDAQTPGRDSALPRYER</sequence>
<accession>A0A4S4LKL9</accession>
<dbReference type="PANTHER" id="PTHR34883:SF15">
    <property type="entry name" value="EXTRACELLULAR SERINE-RICH PROTEIN"/>
    <property type="match status" value="1"/>
</dbReference>
<proteinExistence type="predicted"/>
<evidence type="ECO:0000256" key="2">
    <source>
        <dbReference type="SAM" id="SignalP"/>
    </source>
</evidence>
<protein>
    <recommendedName>
        <fullName evidence="5">Extracellular serine-rich protein</fullName>
    </recommendedName>
</protein>
<dbReference type="OrthoDB" id="1921208at2759"/>
<reference evidence="3 4" key="1">
    <citation type="submission" date="2019-02" db="EMBL/GenBank/DDBJ databases">
        <title>Genome sequencing of the rare red list fungi Phellinidium pouzarii.</title>
        <authorList>
            <person name="Buettner E."/>
            <person name="Kellner H."/>
        </authorList>
    </citation>
    <scope>NUCLEOTIDE SEQUENCE [LARGE SCALE GENOMIC DNA]</scope>
    <source>
        <strain evidence="3 4">DSM 108285</strain>
    </source>
</reference>
<evidence type="ECO:0000256" key="1">
    <source>
        <dbReference type="SAM" id="MobiDB-lite"/>
    </source>
</evidence>
<evidence type="ECO:0000313" key="4">
    <source>
        <dbReference type="Proteomes" id="UP000308199"/>
    </source>
</evidence>